<feature type="region of interest" description="Disordered" evidence="1">
    <location>
        <begin position="234"/>
        <end position="254"/>
    </location>
</feature>
<proteinExistence type="predicted"/>
<accession>A0ABW6JEQ9</accession>
<gene>
    <name evidence="2" type="ORF">ACFU0X_10275</name>
</gene>
<protein>
    <submittedName>
        <fullName evidence="2">Uncharacterized protein</fullName>
    </submittedName>
</protein>
<evidence type="ECO:0000313" key="3">
    <source>
        <dbReference type="Proteomes" id="UP001600650"/>
    </source>
</evidence>
<dbReference type="RefSeq" id="WP_381726226.1">
    <property type="nucleotide sequence ID" value="NZ_JBHVBU010000021.1"/>
</dbReference>
<dbReference type="Proteomes" id="UP001600650">
    <property type="component" value="Unassembled WGS sequence"/>
</dbReference>
<evidence type="ECO:0000256" key="1">
    <source>
        <dbReference type="SAM" id="MobiDB-lite"/>
    </source>
</evidence>
<sequence>MNTARVGAYAAAHGIDIACDDCGELADALGDDPYDWYSGVQDDAPWIDPTRPESRQFLGVLGLGSTGFEDAQVVRTPSDLIGDGVALGPLRRKGREMAFTVGLLALNEAGLSYAIGWLAAALRGGACQASTCQGDELCVFAACPRSPGGSEELRRLFDVGLIDGPRIESRTYLPGGAILANASFVLLAATPQIFSEPLPGVVDWVSLDEGAVLYGIDPDEVYAQCRDATPCVDDPECPRPRTPPRPPVPRSPCLPKGKANFRQTLFRLDPRSAPEWFELVPVVELEPGKRDMRRLIIRFWNNPAGSDCAKLSDPCAACFDIAVPYVPKGSVLMVDGRTQRAMVQCPQEETGLVATAAPQLYGPAGRSFEWPVFSCPTGVCVEVLSQREHTAPDARVRVSLVARGDAA</sequence>
<name>A0ABW6JEQ9_STRCE</name>
<reference evidence="2 3" key="1">
    <citation type="submission" date="2024-09" db="EMBL/GenBank/DDBJ databases">
        <title>The Natural Products Discovery Center: Release of the First 8490 Sequenced Strains for Exploring Actinobacteria Biosynthetic Diversity.</title>
        <authorList>
            <person name="Kalkreuter E."/>
            <person name="Kautsar S.A."/>
            <person name="Yang D."/>
            <person name="Bader C.D."/>
            <person name="Teijaro C.N."/>
            <person name="Fluegel L."/>
            <person name="Davis C.M."/>
            <person name="Simpson J.R."/>
            <person name="Lauterbach L."/>
            <person name="Steele A.D."/>
            <person name="Gui C."/>
            <person name="Meng S."/>
            <person name="Li G."/>
            <person name="Viehrig K."/>
            <person name="Ye F."/>
            <person name="Su P."/>
            <person name="Kiefer A.F."/>
            <person name="Nichols A."/>
            <person name="Cepeda A.J."/>
            <person name="Yan W."/>
            <person name="Fan B."/>
            <person name="Jiang Y."/>
            <person name="Adhikari A."/>
            <person name="Zheng C.-J."/>
            <person name="Schuster L."/>
            <person name="Cowan T.M."/>
            <person name="Smanski M.J."/>
            <person name="Chevrette M.G."/>
            <person name="De Carvalho L.P.S."/>
            <person name="Shen B."/>
        </authorList>
    </citation>
    <scope>NUCLEOTIDE SEQUENCE [LARGE SCALE GENOMIC DNA]</scope>
    <source>
        <strain evidence="2 3">NPDC057399</strain>
    </source>
</reference>
<feature type="compositionally biased region" description="Pro residues" evidence="1">
    <location>
        <begin position="240"/>
        <end position="252"/>
    </location>
</feature>
<organism evidence="2 3">
    <name type="scientific">Streptomyces cellulosae</name>
    <dbReference type="NCBI Taxonomy" id="1968"/>
    <lineage>
        <taxon>Bacteria</taxon>
        <taxon>Bacillati</taxon>
        <taxon>Actinomycetota</taxon>
        <taxon>Actinomycetes</taxon>
        <taxon>Kitasatosporales</taxon>
        <taxon>Streptomycetaceae</taxon>
        <taxon>Streptomyces</taxon>
    </lineage>
</organism>
<dbReference type="EMBL" id="JBHVBU010000021">
    <property type="protein sequence ID" value="MFE7963424.1"/>
    <property type="molecule type" value="Genomic_DNA"/>
</dbReference>
<comment type="caution">
    <text evidence="2">The sequence shown here is derived from an EMBL/GenBank/DDBJ whole genome shotgun (WGS) entry which is preliminary data.</text>
</comment>
<evidence type="ECO:0000313" key="2">
    <source>
        <dbReference type="EMBL" id="MFE7963424.1"/>
    </source>
</evidence>
<keyword evidence="3" id="KW-1185">Reference proteome</keyword>